<dbReference type="Pfam" id="PF01479">
    <property type="entry name" value="S4"/>
    <property type="match status" value="1"/>
</dbReference>
<proteinExistence type="predicted"/>
<dbReference type="CDD" id="cd00165">
    <property type="entry name" value="S4"/>
    <property type="match status" value="1"/>
</dbReference>
<dbReference type="InterPro" id="IPR002942">
    <property type="entry name" value="S4_RNA-bd"/>
</dbReference>
<dbReference type="GO" id="GO:0003723">
    <property type="term" value="F:RNA binding"/>
    <property type="evidence" value="ECO:0007669"/>
    <property type="project" value="InterPro"/>
</dbReference>
<sequence>MDKVYNFVVDKQGTRLDKYVVERCPQLSRTQAQRLIVGGNIKVNDHVAKAGLKLNTGDRVNIIIPCTPPSPLAPEAIPLNIVYEDDDLLVIDKPAGLAIHPAPG</sequence>
<feature type="domain" description="RNA-binding S4" evidence="1">
    <location>
        <begin position="14"/>
        <end position="73"/>
    </location>
</feature>
<dbReference type="AlphaFoldDB" id="X1GNF6"/>
<dbReference type="EMBL" id="BARU01017360">
    <property type="protein sequence ID" value="GAH59431.1"/>
    <property type="molecule type" value="Genomic_DNA"/>
</dbReference>
<dbReference type="Gene3D" id="3.10.290.10">
    <property type="entry name" value="RNA-binding S4 domain"/>
    <property type="match status" value="1"/>
</dbReference>
<dbReference type="SUPFAM" id="SSF55174">
    <property type="entry name" value="Alpha-L RNA-binding motif"/>
    <property type="match status" value="1"/>
</dbReference>
<protein>
    <recommendedName>
        <fullName evidence="1">RNA-binding S4 domain-containing protein</fullName>
    </recommendedName>
</protein>
<feature type="non-terminal residue" evidence="2">
    <location>
        <position position="104"/>
    </location>
</feature>
<evidence type="ECO:0000313" key="2">
    <source>
        <dbReference type="EMBL" id="GAH59431.1"/>
    </source>
</evidence>
<organism evidence="2">
    <name type="scientific">marine sediment metagenome</name>
    <dbReference type="NCBI Taxonomy" id="412755"/>
    <lineage>
        <taxon>unclassified sequences</taxon>
        <taxon>metagenomes</taxon>
        <taxon>ecological metagenomes</taxon>
    </lineage>
</organism>
<comment type="caution">
    <text evidence="2">The sequence shown here is derived from an EMBL/GenBank/DDBJ whole genome shotgun (WGS) entry which is preliminary data.</text>
</comment>
<gene>
    <name evidence="2" type="ORF">S03H2_28813</name>
</gene>
<evidence type="ECO:0000259" key="1">
    <source>
        <dbReference type="SMART" id="SM00363"/>
    </source>
</evidence>
<dbReference type="InterPro" id="IPR036986">
    <property type="entry name" value="S4_RNA-bd_sf"/>
</dbReference>
<dbReference type="PROSITE" id="PS50889">
    <property type="entry name" value="S4"/>
    <property type="match status" value="1"/>
</dbReference>
<dbReference type="Gene3D" id="3.30.2350.10">
    <property type="entry name" value="Pseudouridine synthase"/>
    <property type="match status" value="1"/>
</dbReference>
<name>X1GNF6_9ZZZZ</name>
<dbReference type="SMART" id="SM00363">
    <property type="entry name" value="S4"/>
    <property type="match status" value="1"/>
</dbReference>
<reference evidence="2" key="1">
    <citation type="journal article" date="2014" name="Front. Microbiol.">
        <title>High frequency of phylogenetically diverse reductive dehalogenase-homologous genes in deep subseafloor sedimentary metagenomes.</title>
        <authorList>
            <person name="Kawai M."/>
            <person name="Futagami T."/>
            <person name="Toyoda A."/>
            <person name="Takaki Y."/>
            <person name="Nishi S."/>
            <person name="Hori S."/>
            <person name="Arai W."/>
            <person name="Tsubouchi T."/>
            <person name="Morono Y."/>
            <person name="Uchiyama I."/>
            <person name="Ito T."/>
            <person name="Fujiyama A."/>
            <person name="Inagaki F."/>
            <person name="Takami H."/>
        </authorList>
    </citation>
    <scope>NUCLEOTIDE SEQUENCE</scope>
    <source>
        <strain evidence="2">Expedition CK06-06</strain>
    </source>
</reference>
<accession>X1GNF6</accession>